<dbReference type="PANTHER" id="PTHR43591:SF24">
    <property type="entry name" value="2-METHOXY-6-POLYPRENYL-1,4-BENZOQUINOL METHYLASE, MITOCHONDRIAL"/>
    <property type="match status" value="1"/>
</dbReference>
<protein>
    <submittedName>
        <fullName evidence="2">SAM-dependent methyltransferase</fullName>
    </submittedName>
</protein>
<proteinExistence type="predicted"/>
<organism evidence="2 3">
    <name type="scientific">Enemella dayhoffiae</name>
    <dbReference type="NCBI Taxonomy" id="2016507"/>
    <lineage>
        <taxon>Bacteria</taxon>
        <taxon>Bacillati</taxon>
        <taxon>Actinomycetota</taxon>
        <taxon>Actinomycetes</taxon>
        <taxon>Propionibacteriales</taxon>
        <taxon>Propionibacteriaceae</taxon>
        <taxon>Enemella</taxon>
    </lineage>
</organism>
<dbReference type="SUPFAM" id="SSF53335">
    <property type="entry name" value="S-adenosyl-L-methionine-dependent methyltransferases"/>
    <property type="match status" value="1"/>
</dbReference>
<dbReference type="InterPro" id="IPR013216">
    <property type="entry name" value="Methyltransf_11"/>
</dbReference>
<dbReference type="RefSeq" id="WP_094364701.1">
    <property type="nucleotide sequence ID" value="NZ_NMVQ01000034.1"/>
</dbReference>
<accession>A0A255GUQ8</accession>
<dbReference type="InterPro" id="IPR029063">
    <property type="entry name" value="SAM-dependent_MTases_sf"/>
</dbReference>
<dbReference type="OrthoDB" id="9795634at2"/>
<keyword evidence="2" id="KW-0808">Transferase</keyword>
<keyword evidence="3" id="KW-1185">Reference proteome</keyword>
<evidence type="ECO:0000259" key="1">
    <source>
        <dbReference type="Pfam" id="PF08241"/>
    </source>
</evidence>
<reference evidence="2 3" key="1">
    <citation type="submission" date="2017-07" db="EMBL/GenBank/DDBJ databases">
        <title>Draft whole genome sequences of clinical Proprionibacteriaceae strains.</title>
        <authorList>
            <person name="Bernier A.-M."/>
            <person name="Bernard K."/>
            <person name="Domingo M.-C."/>
        </authorList>
    </citation>
    <scope>NUCLEOTIDE SEQUENCE [LARGE SCALE GENOMIC DNA]</scope>
    <source>
        <strain evidence="2 3">NML 130396</strain>
    </source>
</reference>
<dbReference type="Proteomes" id="UP000216311">
    <property type="component" value="Unassembled WGS sequence"/>
</dbReference>
<dbReference type="GO" id="GO:0032259">
    <property type="term" value="P:methylation"/>
    <property type="evidence" value="ECO:0007669"/>
    <property type="project" value="UniProtKB-KW"/>
</dbReference>
<feature type="domain" description="Methyltransferase type 11" evidence="1">
    <location>
        <begin position="39"/>
        <end position="134"/>
    </location>
</feature>
<keyword evidence="2" id="KW-0489">Methyltransferase</keyword>
<dbReference type="AlphaFoldDB" id="A0A255GUQ8"/>
<dbReference type="Gene3D" id="3.40.50.150">
    <property type="entry name" value="Vaccinia Virus protein VP39"/>
    <property type="match status" value="1"/>
</dbReference>
<name>A0A255GUQ8_9ACTN</name>
<dbReference type="EMBL" id="NMVQ01000034">
    <property type="protein sequence ID" value="OYO19408.1"/>
    <property type="molecule type" value="Genomic_DNA"/>
</dbReference>
<dbReference type="GO" id="GO:0008757">
    <property type="term" value="F:S-adenosylmethionine-dependent methyltransferase activity"/>
    <property type="evidence" value="ECO:0007669"/>
    <property type="project" value="InterPro"/>
</dbReference>
<sequence length="263" mass="29508">MSTYNHGHHESVLRSHRWRTVDNSAAYLADRLTGSEHLLDVGCGPGTLTVDLARHVAAVTALETGPEELELCRREAHEQGQDYLEFVVGDVSALAFPDDTFDVTHAHQVLQHLIDPVGALREMARVTRPGGLVAVRDVDYATFTWFPQNPPLQRWLEIYQGLARANRTEPDAGRRLLAWAHEAGLRRVLPTATAWCFANDADRAWWGGMWADRVLQSRFADQAYARSLATSDELAEISEAWRAWAEHPDGWISLTHGELLIEV</sequence>
<gene>
    <name evidence="2" type="ORF">CGZ93_13715</name>
</gene>
<dbReference type="CDD" id="cd02440">
    <property type="entry name" value="AdoMet_MTases"/>
    <property type="match status" value="1"/>
</dbReference>
<dbReference type="Pfam" id="PF08241">
    <property type="entry name" value="Methyltransf_11"/>
    <property type="match status" value="1"/>
</dbReference>
<evidence type="ECO:0000313" key="2">
    <source>
        <dbReference type="EMBL" id="OYO19408.1"/>
    </source>
</evidence>
<evidence type="ECO:0000313" key="3">
    <source>
        <dbReference type="Proteomes" id="UP000216311"/>
    </source>
</evidence>
<dbReference type="PANTHER" id="PTHR43591">
    <property type="entry name" value="METHYLTRANSFERASE"/>
    <property type="match status" value="1"/>
</dbReference>
<comment type="caution">
    <text evidence="2">The sequence shown here is derived from an EMBL/GenBank/DDBJ whole genome shotgun (WGS) entry which is preliminary data.</text>
</comment>